<evidence type="ECO:0000313" key="3">
    <source>
        <dbReference type="Proteomes" id="UP000184383"/>
    </source>
</evidence>
<gene>
    <name evidence="2" type="ORF">ASPWEDRAFT_186925</name>
</gene>
<evidence type="ECO:0000313" key="2">
    <source>
        <dbReference type="EMBL" id="OJJ30979.1"/>
    </source>
</evidence>
<dbReference type="Gene3D" id="1.25.40.20">
    <property type="entry name" value="Ankyrin repeat-containing domain"/>
    <property type="match status" value="2"/>
</dbReference>
<dbReference type="SUPFAM" id="SSF48403">
    <property type="entry name" value="Ankyrin repeat"/>
    <property type="match status" value="1"/>
</dbReference>
<dbReference type="PROSITE" id="PS50088">
    <property type="entry name" value="ANK_REPEAT"/>
    <property type="match status" value="1"/>
</dbReference>
<dbReference type="PROSITE" id="PS50297">
    <property type="entry name" value="ANK_REP_REGION"/>
    <property type="match status" value="1"/>
</dbReference>
<dbReference type="InterPro" id="IPR002110">
    <property type="entry name" value="Ankyrin_rpt"/>
</dbReference>
<dbReference type="STRING" id="1073089.A0A1L9R7U1"/>
<keyword evidence="1" id="KW-0040">ANK repeat</keyword>
<accession>A0A1L9R7U1</accession>
<dbReference type="EMBL" id="KV878216">
    <property type="protein sequence ID" value="OJJ30979.1"/>
    <property type="molecule type" value="Genomic_DNA"/>
</dbReference>
<dbReference type="RefSeq" id="XP_040684656.1">
    <property type="nucleotide sequence ID" value="XM_040832163.1"/>
</dbReference>
<name>A0A1L9R7U1_ASPWE</name>
<proteinExistence type="predicted"/>
<reference evidence="3" key="1">
    <citation type="journal article" date="2017" name="Genome Biol.">
        <title>Comparative genomics reveals high biological diversity and specific adaptations in the industrially and medically important fungal genus Aspergillus.</title>
        <authorList>
            <person name="de Vries R.P."/>
            <person name="Riley R."/>
            <person name="Wiebenga A."/>
            <person name="Aguilar-Osorio G."/>
            <person name="Amillis S."/>
            <person name="Uchima C.A."/>
            <person name="Anderluh G."/>
            <person name="Asadollahi M."/>
            <person name="Askin M."/>
            <person name="Barry K."/>
            <person name="Battaglia E."/>
            <person name="Bayram O."/>
            <person name="Benocci T."/>
            <person name="Braus-Stromeyer S.A."/>
            <person name="Caldana C."/>
            <person name="Canovas D."/>
            <person name="Cerqueira G.C."/>
            <person name="Chen F."/>
            <person name="Chen W."/>
            <person name="Choi C."/>
            <person name="Clum A."/>
            <person name="Dos Santos R.A."/>
            <person name="Damasio A.R."/>
            <person name="Diallinas G."/>
            <person name="Emri T."/>
            <person name="Fekete E."/>
            <person name="Flipphi M."/>
            <person name="Freyberg S."/>
            <person name="Gallo A."/>
            <person name="Gournas C."/>
            <person name="Habgood R."/>
            <person name="Hainaut M."/>
            <person name="Harispe M.L."/>
            <person name="Henrissat B."/>
            <person name="Hilden K.S."/>
            <person name="Hope R."/>
            <person name="Hossain A."/>
            <person name="Karabika E."/>
            <person name="Karaffa L."/>
            <person name="Karanyi Z."/>
            <person name="Krasevec N."/>
            <person name="Kuo A."/>
            <person name="Kusch H."/>
            <person name="LaButti K."/>
            <person name="Lagendijk E.L."/>
            <person name="Lapidus A."/>
            <person name="Levasseur A."/>
            <person name="Lindquist E."/>
            <person name="Lipzen A."/>
            <person name="Logrieco A.F."/>
            <person name="MacCabe A."/>
            <person name="Maekelae M.R."/>
            <person name="Malavazi I."/>
            <person name="Melin P."/>
            <person name="Meyer V."/>
            <person name="Mielnichuk N."/>
            <person name="Miskei M."/>
            <person name="Molnar A.P."/>
            <person name="Mule G."/>
            <person name="Ngan C.Y."/>
            <person name="Orejas M."/>
            <person name="Orosz E."/>
            <person name="Ouedraogo J.P."/>
            <person name="Overkamp K.M."/>
            <person name="Park H.-S."/>
            <person name="Perrone G."/>
            <person name="Piumi F."/>
            <person name="Punt P.J."/>
            <person name="Ram A.F."/>
            <person name="Ramon A."/>
            <person name="Rauscher S."/>
            <person name="Record E."/>
            <person name="Riano-Pachon D.M."/>
            <person name="Robert V."/>
            <person name="Roehrig J."/>
            <person name="Ruller R."/>
            <person name="Salamov A."/>
            <person name="Salih N.S."/>
            <person name="Samson R.A."/>
            <person name="Sandor E."/>
            <person name="Sanguinetti M."/>
            <person name="Schuetze T."/>
            <person name="Sepcic K."/>
            <person name="Shelest E."/>
            <person name="Sherlock G."/>
            <person name="Sophianopoulou V."/>
            <person name="Squina F.M."/>
            <person name="Sun H."/>
            <person name="Susca A."/>
            <person name="Todd R.B."/>
            <person name="Tsang A."/>
            <person name="Unkles S.E."/>
            <person name="van de Wiele N."/>
            <person name="van Rossen-Uffink D."/>
            <person name="Oliveira J.V."/>
            <person name="Vesth T.C."/>
            <person name="Visser J."/>
            <person name="Yu J.-H."/>
            <person name="Zhou M."/>
            <person name="Andersen M.R."/>
            <person name="Archer D.B."/>
            <person name="Baker S.E."/>
            <person name="Benoit I."/>
            <person name="Brakhage A.A."/>
            <person name="Braus G.H."/>
            <person name="Fischer R."/>
            <person name="Frisvad J.C."/>
            <person name="Goldman G.H."/>
            <person name="Houbraken J."/>
            <person name="Oakley B."/>
            <person name="Pocsi I."/>
            <person name="Scazzocchio C."/>
            <person name="Seiboth B."/>
            <person name="vanKuyk P.A."/>
            <person name="Wortman J."/>
            <person name="Dyer P.S."/>
            <person name="Grigoriev I.V."/>
        </authorList>
    </citation>
    <scope>NUCLEOTIDE SEQUENCE [LARGE SCALE GENOMIC DNA]</scope>
    <source>
        <strain evidence="3">DTO 134E9</strain>
    </source>
</reference>
<dbReference type="InterPro" id="IPR036770">
    <property type="entry name" value="Ankyrin_rpt-contain_sf"/>
</dbReference>
<sequence>MRLPWELVQQILECAVEILPLSDLFQTRLICTTFSDEIFTLLLSTPRLDDEAWSCTRLGRDEAVRRWTTFPDRLKRQYLYHKIQQHTYSPCVYSEFVHEALDSQGQLSPNKREEFISQMIDATWWSHYQFNLVFCTDKRDQWKKWYETHLYTYYMARRLPPIAADVRVALLCSAIRRNDTVTAQKLLNEKVGMDEFCYRFGAMPIDFAAKWGGREIIAMLIKKGKPIEYDMGDWHSKCAFTLAARNRNFDALESYIEHCKPPGTYCSVSTAMIKAAKTMARIGDIEMLDFLGERYNRDTSILRYEALIAAIKSGQLSTIQHIFNLGEFDLDMRTESSFKGLLFSAIYDSEPDPRFAVVKLLLENGVDPNQSFPGVGVTALQRTLYRGDGEIAKLLIEYGADVNATRAPAGNKELAPPVILAARRGLPLIPLMVEKGAYTRFTWRRKQCVVKIGDLTHREHLPRAGMGGGSKVVILDNSRRMRHPLTGTNV</sequence>
<dbReference type="OrthoDB" id="444631at2759"/>
<dbReference type="SMART" id="SM00248">
    <property type="entry name" value="ANK"/>
    <property type="match status" value="4"/>
</dbReference>
<protein>
    <submittedName>
        <fullName evidence="2">Uncharacterized protein</fullName>
    </submittedName>
</protein>
<dbReference type="Pfam" id="PF13637">
    <property type="entry name" value="Ank_4"/>
    <property type="match status" value="1"/>
</dbReference>
<keyword evidence="3" id="KW-1185">Reference proteome</keyword>
<dbReference type="Proteomes" id="UP000184383">
    <property type="component" value="Unassembled WGS sequence"/>
</dbReference>
<organism evidence="2 3">
    <name type="scientific">Aspergillus wentii DTO 134E9</name>
    <dbReference type="NCBI Taxonomy" id="1073089"/>
    <lineage>
        <taxon>Eukaryota</taxon>
        <taxon>Fungi</taxon>
        <taxon>Dikarya</taxon>
        <taxon>Ascomycota</taxon>
        <taxon>Pezizomycotina</taxon>
        <taxon>Eurotiomycetes</taxon>
        <taxon>Eurotiomycetidae</taxon>
        <taxon>Eurotiales</taxon>
        <taxon>Aspergillaceae</taxon>
        <taxon>Aspergillus</taxon>
        <taxon>Aspergillus subgen. Cremei</taxon>
    </lineage>
</organism>
<evidence type="ECO:0000256" key="1">
    <source>
        <dbReference type="PROSITE-ProRule" id="PRU00023"/>
    </source>
</evidence>
<dbReference type="VEuPathDB" id="FungiDB:ASPWEDRAFT_186925"/>
<dbReference type="AlphaFoldDB" id="A0A1L9R7U1"/>
<feature type="repeat" description="ANK" evidence="1">
    <location>
        <begin position="375"/>
        <end position="407"/>
    </location>
</feature>
<dbReference type="PANTHER" id="PTHR46224">
    <property type="entry name" value="ANKYRIN REPEAT FAMILY PROTEIN"/>
    <property type="match status" value="1"/>
</dbReference>
<dbReference type="InterPro" id="IPR051616">
    <property type="entry name" value="Cul2-RING_E3_ligase_SR"/>
</dbReference>
<dbReference type="GeneID" id="63748011"/>